<name>A0ACC3NJ29_9PEZI</name>
<protein>
    <submittedName>
        <fullName evidence="1">Uncharacterized protein</fullName>
    </submittedName>
</protein>
<gene>
    <name evidence="1" type="ORF">LTR37_005552</name>
</gene>
<evidence type="ECO:0000313" key="1">
    <source>
        <dbReference type="EMBL" id="KAK3717781.1"/>
    </source>
</evidence>
<accession>A0ACC3NJ29</accession>
<keyword evidence="2" id="KW-1185">Reference proteome</keyword>
<evidence type="ECO:0000313" key="2">
    <source>
        <dbReference type="Proteomes" id="UP001281147"/>
    </source>
</evidence>
<reference evidence="1" key="1">
    <citation type="submission" date="2023-07" db="EMBL/GenBank/DDBJ databases">
        <title>Black Yeasts Isolated from many extreme environments.</title>
        <authorList>
            <person name="Coleine C."/>
            <person name="Stajich J.E."/>
            <person name="Selbmann L."/>
        </authorList>
    </citation>
    <scope>NUCLEOTIDE SEQUENCE</scope>
    <source>
        <strain evidence="1">CCFEE 5714</strain>
    </source>
</reference>
<dbReference type="EMBL" id="JAUTXU010000035">
    <property type="protein sequence ID" value="KAK3717781.1"/>
    <property type="molecule type" value="Genomic_DNA"/>
</dbReference>
<comment type="caution">
    <text evidence="1">The sequence shown here is derived from an EMBL/GenBank/DDBJ whole genome shotgun (WGS) entry which is preliminary data.</text>
</comment>
<sequence>MQARITAAAKAAFRNISESAQTPSFAALQVHLSVPTSRKHSGNKRWLLDSISASVRLSTYYDTFAPGPRQRIMELLEESSSWEQSLRLESE</sequence>
<proteinExistence type="predicted"/>
<dbReference type="Proteomes" id="UP001281147">
    <property type="component" value="Unassembled WGS sequence"/>
</dbReference>
<organism evidence="1 2">
    <name type="scientific">Vermiconidia calcicola</name>
    <dbReference type="NCBI Taxonomy" id="1690605"/>
    <lineage>
        <taxon>Eukaryota</taxon>
        <taxon>Fungi</taxon>
        <taxon>Dikarya</taxon>
        <taxon>Ascomycota</taxon>
        <taxon>Pezizomycotina</taxon>
        <taxon>Dothideomycetes</taxon>
        <taxon>Dothideomycetidae</taxon>
        <taxon>Mycosphaerellales</taxon>
        <taxon>Extremaceae</taxon>
        <taxon>Vermiconidia</taxon>
    </lineage>
</organism>